<protein>
    <submittedName>
        <fullName evidence="3">Uncharacterized protein</fullName>
    </submittedName>
</protein>
<keyword evidence="2" id="KW-1133">Transmembrane helix</keyword>
<feature type="transmembrane region" description="Helical" evidence="2">
    <location>
        <begin position="136"/>
        <end position="161"/>
    </location>
</feature>
<evidence type="ECO:0000313" key="3">
    <source>
        <dbReference type="EMBL" id="POH72470.1"/>
    </source>
</evidence>
<gene>
    <name evidence="3" type="ORF">CVS27_15165</name>
</gene>
<sequence length="203" mass="21185">MDKNSRIEQELQGGDQRGSTRGRRPRSLGADWRQLRHWQWSRVAAAGTAAAAAAAAAGVLSMNGMMTEMRTPWWSVVIVAAGSLLTGLVAGSYIRAPIGAEATLCDTRWPVLGLTALVIATSTGRRTPAAHLFTGAAPAVLAGAIQPAFALLSLALLGWALRERLELERRAVSATTGGDAGDACTTCRPLFPTRPGPSGGTDP</sequence>
<evidence type="ECO:0000313" key="4">
    <source>
        <dbReference type="Proteomes" id="UP000237061"/>
    </source>
</evidence>
<dbReference type="RefSeq" id="WP_103466693.1">
    <property type="nucleotide sequence ID" value="NZ_PPXC01000013.1"/>
</dbReference>
<feature type="region of interest" description="Disordered" evidence="1">
    <location>
        <begin position="1"/>
        <end position="28"/>
    </location>
</feature>
<accession>A0A2S3ZTD2</accession>
<evidence type="ECO:0000256" key="1">
    <source>
        <dbReference type="SAM" id="MobiDB-lite"/>
    </source>
</evidence>
<dbReference type="AlphaFoldDB" id="A0A2S3ZTD2"/>
<keyword evidence="2" id="KW-0472">Membrane</keyword>
<proteinExistence type="predicted"/>
<comment type="caution">
    <text evidence="3">The sequence shown here is derived from an EMBL/GenBank/DDBJ whole genome shotgun (WGS) entry which is preliminary data.</text>
</comment>
<feature type="transmembrane region" description="Helical" evidence="2">
    <location>
        <begin position="43"/>
        <end position="61"/>
    </location>
</feature>
<organism evidence="3 4">
    <name type="scientific">Arthrobacter glacialis</name>
    <dbReference type="NCBI Taxonomy" id="1664"/>
    <lineage>
        <taxon>Bacteria</taxon>
        <taxon>Bacillati</taxon>
        <taxon>Actinomycetota</taxon>
        <taxon>Actinomycetes</taxon>
        <taxon>Micrococcales</taxon>
        <taxon>Micrococcaceae</taxon>
        <taxon>Arthrobacter</taxon>
    </lineage>
</organism>
<dbReference type="EMBL" id="PPXC01000013">
    <property type="protein sequence ID" value="POH72470.1"/>
    <property type="molecule type" value="Genomic_DNA"/>
</dbReference>
<name>A0A2S3ZTD2_ARTGL</name>
<reference evidence="3 4" key="1">
    <citation type="submission" date="2018-01" db="EMBL/GenBank/DDBJ databases">
        <title>Arthrobacter sp. nov., from glaciers in China.</title>
        <authorList>
            <person name="Liu Q."/>
            <person name="Xin Y.-H."/>
        </authorList>
    </citation>
    <scope>NUCLEOTIDE SEQUENCE [LARGE SCALE GENOMIC DNA]</scope>
    <source>
        <strain evidence="3 4">HLT2-12-2</strain>
    </source>
</reference>
<keyword evidence="2" id="KW-0812">Transmembrane</keyword>
<evidence type="ECO:0000256" key="2">
    <source>
        <dbReference type="SAM" id="Phobius"/>
    </source>
</evidence>
<feature type="transmembrane region" description="Helical" evidence="2">
    <location>
        <begin position="106"/>
        <end position="124"/>
    </location>
</feature>
<keyword evidence="4" id="KW-1185">Reference proteome</keyword>
<dbReference type="Proteomes" id="UP000237061">
    <property type="component" value="Unassembled WGS sequence"/>
</dbReference>
<feature type="transmembrane region" description="Helical" evidence="2">
    <location>
        <begin position="73"/>
        <end position="94"/>
    </location>
</feature>